<dbReference type="KEGG" id="glj:GKIL_1810"/>
<protein>
    <submittedName>
        <fullName evidence="5">Carbohydrate-selective porin OprB</fullName>
    </submittedName>
</protein>
<dbReference type="InterPro" id="IPR001119">
    <property type="entry name" value="SLH_dom"/>
</dbReference>
<organism evidence="5 6">
    <name type="scientific">Gloeobacter kilaueensis (strain ATCC BAA-2537 / CCAP 1431/1 / ULC 316 / JS1)</name>
    <dbReference type="NCBI Taxonomy" id="1183438"/>
    <lineage>
        <taxon>Bacteria</taxon>
        <taxon>Bacillati</taxon>
        <taxon>Cyanobacteriota</taxon>
        <taxon>Cyanophyceae</taxon>
        <taxon>Gloeobacterales</taxon>
        <taxon>Gloeobacteraceae</taxon>
        <taxon>Gloeobacter</taxon>
    </lineage>
</organism>
<proteinExistence type="inferred from homology"/>
<dbReference type="EMBL" id="CP003587">
    <property type="protein sequence ID" value="AGY58056.1"/>
    <property type="molecule type" value="Genomic_DNA"/>
</dbReference>
<feature type="domain" description="SLH" evidence="4">
    <location>
        <begin position="59"/>
        <end position="123"/>
    </location>
</feature>
<evidence type="ECO:0000259" key="4">
    <source>
        <dbReference type="PROSITE" id="PS51272"/>
    </source>
</evidence>
<dbReference type="PROSITE" id="PS51272">
    <property type="entry name" value="SLH"/>
    <property type="match status" value="1"/>
</dbReference>
<evidence type="ECO:0000313" key="5">
    <source>
        <dbReference type="EMBL" id="AGY58056.1"/>
    </source>
</evidence>
<evidence type="ECO:0000256" key="1">
    <source>
        <dbReference type="ARBA" id="ARBA00008769"/>
    </source>
</evidence>
<dbReference type="PANTHER" id="PTHR43308:SF1">
    <property type="entry name" value="OUTER MEMBRANE PROTEIN ALPHA"/>
    <property type="match status" value="1"/>
</dbReference>
<dbReference type="Proteomes" id="UP000017396">
    <property type="component" value="Chromosome"/>
</dbReference>
<gene>
    <name evidence="5" type="ORF">GKIL_1810</name>
</gene>
<dbReference type="AlphaFoldDB" id="U5QGK4"/>
<reference evidence="5 6" key="1">
    <citation type="journal article" date="2013" name="PLoS ONE">
        <title>Cultivation and Complete Genome Sequencing of Gloeobacter kilaueensis sp. nov., from a Lava Cave in Kilauea Caldera, Hawai'i.</title>
        <authorList>
            <person name="Saw J.H."/>
            <person name="Schatz M."/>
            <person name="Brown M.V."/>
            <person name="Kunkel D.D."/>
            <person name="Foster J.S."/>
            <person name="Shick H."/>
            <person name="Christensen S."/>
            <person name="Hou S."/>
            <person name="Wan X."/>
            <person name="Donachie S.P."/>
        </authorList>
    </citation>
    <scope>NUCLEOTIDE SEQUENCE [LARGE SCALE GENOMIC DNA]</scope>
    <source>
        <strain evidence="6">JS</strain>
    </source>
</reference>
<comment type="similarity">
    <text evidence="1 2">Belongs to the OprB family.</text>
</comment>
<dbReference type="Pfam" id="PF00395">
    <property type="entry name" value="SLH"/>
    <property type="match status" value="1"/>
</dbReference>
<dbReference type="PANTHER" id="PTHR43308">
    <property type="entry name" value="OUTER MEMBRANE PROTEIN ALPHA-RELATED"/>
    <property type="match status" value="1"/>
</dbReference>
<dbReference type="GO" id="GO:0015288">
    <property type="term" value="F:porin activity"/>
    <property type="evidence" value="ECO:0007669"/>
    <property type="project" value="InterPro"/>
</dbReference>
<evidence type="ECO:0000313" key="6">
    <source>
        <dbReference type="Proteomes" id="UP000017396"/>
    </source>
</evidence>
<evidence type="ECO:0000256" key="2">
    <source>
        <dbReference type="RuleBase" id="RU363072"/>
    </source>
</evidence>
<accession>U5QGK4</accession>
<sequence>MKTLPHVLLYGLLALGLSATALRAEEELPVLSLDAIEGRPSEEAAARAELGGEAVAQAAVNDLDDVPPEHWAYRAVQNLSAHHPILKGEADGRFGGSRPLSRYEFALGLRAFLQQVDELVAESKSERVSREEFNTLEQLRLSFATELSVLKGRVRSLENQAKRLEGEQFSITAKLAGNIVMAVNGGNAGGTIFAAGAANGSTGGARLLLGAFSVADAQAAQHNPNIVAASSDGSIGVIGGLTHQENNIPGNVNNVTFIARTRLNLLTSFTGDDLLQVRLGGVAGTDPAFATYYFGGLSYGGDAGDFKGRMLLDFDKIQYSSTAFGPNFRYYVGPALDPRDIVDRNSFAGNDLTDFSSTFFTRNRLLLGVVGNTPGQNPILETSPGFGFDWQISPAVALRAVYNAGEGGLARSFGRGGVTGDLNQIVGELEIQPAPNLAVRLQYSRYTVPLFFVGIDPANAVIQPEDVPLVGNAATSVFAFNAEWAASPGLGLFARYATANTNLGDNGLLGGSGTAASSMWQLGAVFAGLGGPKNALGLAVGQPTHVFSATGSIDPSRALGSTSPAAGTATPLTADSGSETDVELFWRLAIDERLSVTPDLQFIFAPHSVAVNPLFINAALRAVFTF</sequence>
<dbReference type="RefSeq" id="WP_023173180.1">
    <property type="nucleotide sequence ID" value="NC_022600.1"/>
</dbReference>
<dbReference type="InterPro" id="IPR051465">
    <property type="entry name" value="Cell_Envelope_Struct_Comp"/>
</dbReference>
<feature type="region of interest" description="Disordered" evidence="3">
    <location>
        <begin position="557"/>
        <end position="576"/>
    </location>
</feature>
<dbReference type="eggNOG" id="COG3659">
    <property type="taxonomic scope" value="Bacteria"/>
</dbReference>
<keyword evidence="2" id="KW-0732">Signal</keyword>
<dbReference type="Pfam" id="PF04966">
    <property type="entry name" value="OprB"/>
    <property type="match status" value="1"/>
</dbReference>
<dbReference type="InterPro" id="IPR007049">
    <property type="entry name" value="Carb-sel_porin_OprB"/>
</dbReference>
<dbReference type="GO" id="GO:0016020">
    <property type="term" value="C:membrane"/>
    <property type="evidence" value="ECO:0007669"/>
    <property type="project" value="InterPro"/>
</dbReference>
<evidence type="ECO:0000256" key="3">
    <source>
        <dbReference type="SAM" id="MobiDB-lite"/>
    </source>
</evidence>
<dbReference type="Gene3D" id="2.40.160.180">
    <property type="entry name" value="Carbohydrate-selective porin OprB"/>
    <property type="match status" value="1"/>
</dbReference>
<name>U5QGK4_GLOK1</name>
<dbReference type="OrthoDB" id="541604at2"/>
<feature type="signal peptide" evidence="2">
    <location>
        <begin position="1"/>
        <end position="23"/>
    </location>
</feature>
<dbReference type="GO" id="GO:0008643">
    <property type="term" value="P:carbohydrate transport"/>
    <property type="evidence" value="ECO:0007669"/>
    <property type="project" value="InterPro"/>
</dbReference>
<dbReference type="InterPro" id="IPR038673">
    <property type="entry name" value="OprB_sf"/>
</dbReference>
<dbReference type="NCBIfam" id="NF033921">
    <property type="entry name" value="por_somb"/>
    <property type="match status" value="1"/>
</dbReference>
<keyword evidence="6" id="KW-1185">Reference proteome</keyword>
<dbReference type="STRING" id="1183438.GKIL_1810"/>
<feature type="chain" id="PRO_5007232680" evidence="2">
    <location>
        <begin position="24"/>
        <end position="626"/>
    </location>
</feature>
<dbReference type="HOGENOM" id="CLU_018575_1_0_3"/>
<dbReference type="InterPro" id="IPR047684">
    <property type="entry name" value="Por_som-like"/>
</dbReference>